<dbReference type="EMBL" id="VCDX01000013">
    <property type="protein sequence ID" value="TYL08985.1"/>
    <property type="molecule type" value="Genomic_DNA"/>
</dbReference>
<dbReference type="AlphaFoldDB" id="A0AAC9HFZ4"/>
<dbReference type="EMBL" id="CP017019">
    <property type="protein sequence ID" value="AOQ23048.1"/>
    <property type="molecule type" value="Genomic_DNA"/>
</dbReference>
<evidence type="ECO:0000313" key="4">
    <source>
        <dbReference type="Proteomes" id="UP000322283"/>
    </source>
</evidence>
<organism evidence="1 3">
    <name type="scientific">Neomoorella thermoacetica</name>
    <name type="common">Clostridium thermoaceticum</name>
    <dbReference type="NCBI Taxonomy" id="1525"/>
    <lineage>
        <taxon>Bacteria</taxon>
        <taxon>Bacillati</taxon>
        <taxon>Bacillota</taxon>
        <taxon>Clostridia</taxon>
        <taxon>Neomoorellales</taxon>
        <taxon>Neomoorellaceae</taxon>
        <taxon>Neomoorella</taxon>
    </lineage>
</organism>
<reference evidence="1 3" key="1">
    <citation type="submission" date="2016-08" db="EMBL/GenBank/DDBJ databases">
        <title>Moorella thermoacetica DSM 103132.</title>
        <authorList>
            <person name="Jendresen C.B."/>
            <person name="Redl S.M."/>
            <person name="Jensen T.O."/>
            <person name="Nielsen A.T."/>
        </authorList>
    </citation>
    <scope>NUCLEOTIDE SEQUENCE [LARGE SCALE GENOMIC DNA]</scope>
    <source>
        <strain evidence="1 3">DSM 103132</strain>
    </source>
</reference>
<evidence type="ECO:0000313" key="1">
    <source>
        <dbReference type="EMBL" id="AOQ23048.1"/>
    </source>
</evidence>
<dbReference type="Proteomes" id="UP000322283">
    <property type="component" value="Unassembled WGS sequence"/>
</dbReference>
<accession>A0AAC9HFZ4</accession>
<reference evidence="2 4" key="2">
    <citation type="submission" date="2019-05" db="EMBL/GenBank/DDBJ databases">
        <title>Genome sequence of Moorella thermoacetica ATCC 33924.</title>
        <authorList>
            <person name="Poehlein A."/>
            <person name="Bengelsdorf F.R."/>
            <person name="Duerre P."/>
            <person name="Daniel R."/>
        </authorList>
    </citation>
    <scope>NUCLEOTIDE SEQUENCE [LARGE SCALE GENOMIC DNA]</scope>
    <source>
        <strain evidence="2 4">ATCC 33924</strain>
    </source>
</reference>
<name>A0AAC9HFZ4_NEOTH</name>
<keyword evidence="4" id="KW-1185">Reference proteome</keyword>
<gene>
    <name evidence="1" type="ORF">Maut_00585</name>
    <name evidence="2" type="ORF">MTAT_26490</name>
</gene>
<dbReference type="RefSeq" id="WP_069588235.1">
    <property type="nucleotide sequence ID" value="NZ_CP017019.1"/>
</dbReference>
<protein>
    <submittedName>
        <fullName evidence="1">Uncharacterized protein</fullName>
    </submittedName>
</protein>
<proteinExistence type="predicted"/>
<evidence type="ECO:0000313" key="3">
    <source>
        <dbReference type="Proteomes" id="UP000094598"/>
    </source>
</evidence>
<sequence>MLCGECGGCPAYLDGFCSGCPGCGRLAAKCVPGRQCRACGYICPDRPGVWDAAYGKYKGLVLPVGEIVSPVLPPYLPVVTAPLHERPGPGELPWAAVHGGKFRARAWEKGIRETAGLPGETEVVLDLYVPDEAIKSFLKKKDRWSAALKVNRAAAFAPNVSVYEDSPRLEHLLAMKSSALAALELSKAGVPVVVDVSWYEKADLDRWAAFIRKSGAGCAAFSFQTVGRQNKGGSAWKGYLAGFRYFCSLIPPSVLVAVVGAVSPRRLPAVAAAAGKRPLTLVDTVSFVSARRGLLVFSSRVRDARKEGRDMPLDRLFFENVRRVAGFWEGLLDSKK</sequence>
<evidence type="ECO:0000313" key="2">
    <source>
        <dbReference type="EMBL" id="TYL08985.1"/>
    </source>
</evidence>
<dbReference type="Proteomes" id="UP000094598">
    <property type="component" value="Chromosome"/>
</dbReference>